<dbReference type="SUPFAM" id="SSF56112">
    <property type="entry name" value="Protein kinase-like (PK-like)"/>
    <property type="match status" value="1"/>
</dbReference>
<dbReference type="EC" id="2.7.11.1" evidence="2"/>
<feature type="binding site" evidence="10">
    <location>
        <position position="40"/>
    </location>
    <ligand>
        <name>ATP</name>
        <dbReference type="ChEBI" id="CHEBI:30616"/>
    </ligand>
</feature>
<dbReference type="InterPro" id="IPR011009">
    <property type="entry name" value="Kinase-like_dom_sf"/>
</dbReference>
<dbReference type="EMBL" id="GEDC01002779">
    <property type="protein sequence ID" value="JAS34519.1"/>
    <property type="molecule type" value="Transcribed_RNA"/>
</dbReference>
<protein>
    <recommendedName>
        <fullName evidence="2">non-specific serine/threonine protein kinase</fullName>
        <ecNumber evidence="2">2.7.11.1</ecNumber>
    </recommendedName>
</protein>
<keyword evidence="6" id="KW-0418">Kinase</keyword>
<keyword evidence="3" id="KW-0723">Serine/threonine-protein kinase</keyword>
<dbReference type="Pfam" id="PF02149">
    <property type="entry name" value="KA1"/>
    <property type="match status" value="1"/>
</dbReference>
<dbReference type="InterPro" id="IPR017441">
    <property type="entry name" value="Protein_kinase_ATP_BS"/>
</dbReference>
<keyword evidence="5 10" id="KW-0547">Nucleotide-binding</keyword>
<gene>
    <name evidence="14" type="ORF">g.3611</name>
    <name evidence="13" type="ORF">g.3612</name>
</gene>
<evidence type="ECO:0000256" key="3">
    <source>
        <dbReference type="ARBA" id="ARBA00022527"/>
    </source>
</evidence>
<dbReference type="PROSITE" id="PS50011">
    <property type="entry name" value="PROTEIN_KINASE_DOM"/>
    <property type="match status" value="1"/>
</dbReference>
<feature type="domain" description="KA1" evidence="12">
    <location>
        <begin position="536"/>
        <end position="590"/>
    </location>
</feature>
<evidence type="ECO:0000256" key="6">
    <source>
        <dbReference type="ARBA" id="ARBA00022777"/>
    </source>
</evidence>
<accession>A0A1B6E9A5</accession>
<comment type="catalytic activity">
    <reaction evidence="8">
        <text>L-threonyl-[protein] + ATP = O-phospho-L-threonyl-[protein] + ADP + H(+)</text>
        <dbReference type="Rhea" id="RHEA:46608"/>
        <dbReference type="Rhea" id="RHEA-COMP:11060"/>
        <dbReference type="Rhea" id="RHEA-COMP:11605"/>
        <dbReference type="ChEBI" id="CHEBI:15378"/>
        <dbReference type="ChEBI" id="CHEBI:30013"/>
        <dbReference type="ChEBI" id="CHEBI:30616"/>
        <dbReference type="ChEBI" id="CHEBI:61977"/>
        <dbReference type="ChEBI" id="CHEBI:456216"/>
        <dbReference type="EC" id="2.7.11.1"/>
    </reaction>
</comment>
<evidence type="ECO:0000256" key="5">
    <source>
        <dbReference type="ARBA" id="ARBA00022741"/>
    </source>
</evidence>
<keyword evidence="4" id="KW-0808">Transferase</keyword>
<dbReference type="SMART" id="SM00220">
    <property type="entry name" value="S_TKc"/>
    <property type="match status" value="1"/>
</dbReference>
<evidence type="ECO:0000259" key="12">
    <source>
        <dbReference type="PROSITE" id="PS50032"/>
    </source>
</evidence>
<reference evidence="13" key="1">
    <citation type="submission" date="2015-12" db="EMBL/GenBank/DDBJ databases">
        <title>De novo transcriptome assembly of four potential Pierce s Disease insect vectors from Arizona vineyards.</title>
        <authorList>
            <person name="Tassone E.E."/>
        </authorList>
    </citation>
    <scope>NUCLEOTIDE SEQUENCE</scope>
</reference>
<dbReference type="GO" id="GO:0005524">
    <property type="term" value="F:ATP binding"/>
    <property type="evidence" value="ECO:0007669"/>
    <property type="project" value="UniProtKB-UniRule"/>
</dbReference>
<dbReference type="GO" id="GO:0004674">
    <property type="term" value="F:protein serine/threonine kinase activity"/>
    <property type="evidence" value="ECO:0007669"/>
    <property type="project" value="UniProtKB-KW"/>
</dbReference>
<sequence length="591" mass="66830">MVRYLALKNYYELDKTIGSGGFAKVKLAYHLATGEKVAIKIMEKISLGDDLPRVKTELEALKSVTHHHICKLYEVIETTTHVFMVMEYCSGGELFDHIVEQSRLSEEESRTFFQQILSAIAYLHSLGYAHRDIKPENILLDKDKNLKLIDFGLCAKPKGGMQSPLLTSCGSPSYAAPELINGFKYYGAEVDVWSMGVLLYALLCGSLPFDSENIDALYKKILSGNYEEPNFLSNESRQIIRQMLEVDPTKRITVKSLLNHPWIQTSDNYGVFAESLNELKVRDEECVNVMATHYNLSINEMWERINKFNFDYNYATYQLLLTRKQQGLPLRLLPKKQYGRNGIKKHKELTLNSTSPNFENQKRTPIRGNDIEAKQKEGFCMMEPPCQTPQSRKPQKRLHCTGPEDIFSPIPAKISPCAVVNRTCTLNTASAKFSPKLPAQYMSPSSKLLGSIEKRMNKVRKVLTPRRCGKSNSLDILQPTVLAGKSLCNVSTTSSKNPDHVLQQLTKVLNCKGIICKNKGYTLRGKFEPNVNYLIGTAKPCKLSFELEVCLIPCSGDNSAFLVGIRRKRLKGDAWCYKRICEEVLNMADMS</sequence>
<dbReference type="FunFam" id="1.10.510.10:FF:000271">
    <property type="entry name" value="Non-specific serine/threonine protein kinase"/>
    <property type="match status" value="1"/>
</dbReference>
<evidence type="ECO:0000256" key="2">
    <source>
        <dbReference type="ARBA" id="ARBA00012513"/>
    </source>
</evidence>
<dbReference type="PANTHER" id="PTHR24346">
    <property type="entry name" value="MAP/MICROTUBULE AFFINITY-REGULATING KINASE"/>
    <property type="match status" value="1"/>
</dbReference>
<dbReference type="PROSITE" id="PS50032">
    <property type="entry name" value="KA1"/>
    <property type="match status" value="1"/>
</dbReference>
<dbReference type="Gene3D" id="1.10.510.10">
    <property type="entry name" value="Transferase(Phosphotransferase) domain 1"/>
    <property type="match status" value="1"/>
</dbReference>
<dbReference type="CDD" id="cd14341">
    <property type="entry name" value="UBA_MELK"/>
    <property type="match status" value="1"/>
</dbReference>
<dbReference type="PROSITE" id="PS00108">
    <property type="entry name" value="PROTEIN_KINASE_ST"/>
    <property type="match status" value="1"/>
</dbReference>
<dbReference type="Pfam" id="PF00069">
    <property type="entry name" value="Pkinase"/>
    <property type="match status" value="1"/>
</dbReference>
<evidence type="ECO:0000256" key="9">
    <source>
        <dbReference type="ARBA" id="ARBA00048679"/>
    </source>
</evidence>
<dbReference type="GO" id="GO:0035556">
    <property type="term" value="P:intracellular signal transduction"/>
    <property type="evidence" value="ECO:0007669"/>
    <property type="project" value="TreeGrafter"/>
</dbReference>
<evidence type="ECO:0000256" key="1">
    <source>
        <dbReference type="ARBA" id="ARBA00006234"/>
    </source>
</evidence>
<evidence type="ECO:0000256" key="8">
    <source>
        <dbReference type="ARBA" id="ARBA00047899"/>
    </source>
</evidence>
<comment type="catalytic activity">
    <reaction evidence="9">
        <text>L-seryl-[protein] + ATP = O-phospho-L-seryl-[protein] + ADP + H(+)</text>
        <dbReference type="Rhea" id="RHEA:17989"/>
        <dbReference type="Rhea" id="RHEA-COMP:9863"/>
        <dbReference type="Rhea" id="RHEA-COMP:11604"/>
        <dbReference type="ChEBI" id="CHEBI:15378"/>
        <dbReference type="ChEBI" id="CHEBI:29999"/>
        <dbReference type="ChEBI" id="CHEBI:30616"/>
        <dbReference type="ChEBI" id="CHEBI:83421"/>
        <dbReference type="ChEBI" id="CHEBI:456216"/>
        <dbReference type="EC" id="2.7.11.1"/>
    </reaction>
</comment>
<dbReference type="InterPro" id="IPR028375">
    <property type="entry name" value="KA1/Ssp2_C"/>
</dbReference>
<dbReference type="InterPro" id="IPR000719">
    <property type="entry name" value="Prot_kinase_dom"/>
</dbReference>
<evidence type="ECO:0000256" key="10">
    <source>
        <dbReference type="PROSITE-ProRule" id="PRU10141"/>
    </source>
</evidence>
<feature type="domain" description="Protein kinase" evidence="11">
    <location>
        <begin position="11"/>
        <end position="263"/>
    </location>
</feature>
<dbReference type="InterPro" id="IPR001772">
    <property type="entry name" value="KA1_dom"/>
</dbReference>
<dbReference type="GO" id="GO:0005737">
    <property type="term" value="C:cytoplasm"/>
    <property type="evidence" value="ECO:0007669"/>
    <property type="project" value="TreeGrafter"/>
</dbReference>
<dbReference type="EMBL" id="GEDC01002166">
    <property type="protein sequence ID" value="JAS35132.1"/>
    <property type="molecule type" value="Transcribed_RNA"/>
</dbReference>
<dbReference type="SUPFAM" id="SSF103243">
    <property type="entry name" value="KA1-like"/>
    <property type="match status" value="1"/>
</dbReference>
<evidence type="ECO:0000313" key="13">
    <source>
        <dbReference type="EMBL" id="JAS34519.1"/>
    </source>
</evidence>
<evidence type="ECO:0000313" key="14">
    <source>
        <dbReference type="EMBL" id="JAS35132.1"/>
    </source>
</evidence>
<dbReference type="InterPro" id="IPR008271">
    <property type="entry name" value="Ser/Thr_kinase_AS"/>
</dbReference>
<organism evidence="13">
    <name type="scientific">Clastoptera arizonana</name>
    <name type="common">Arizona spittle bug</name>
    <dbReference type="NCBI Taxonomy" id="38151"/>
    <lineage>
        <taxon>Eukaryota</taxon>
        <taxon>Metazoa</taxon>
        <taxon>Ecdysozoa</taxon>
        <taxon>Arthropoda</taxon>
        <taxon>Hexapoda</taxon>
        <taxon>Insecta</taxon>
        <taxon>Pterygota</taxon>
        <taxon>Neoptera</taxon>
        <taxon>Paraneoptera</taxon>
        <taxon>Hemiptera</taxon>
        <taxon>Auchenorrhyncha</taxon>
        <taxon>Cercopoidea</taxon>
        <taxon>Clastopteridae</taxon>
        <taxon>Clastoptera</taxon>
    </lineage>
</organism>
<name>A0A1B6E9A5_9HEMI</name>
<dbReference type="PANTHER" id="PTHR24346:SF30">
    <property type="entry name" value="MATERNAL EMBRYONIC LEUCINE ZIPPER KINASE"/>
    <property type="match status" value="1"/>
</dbReference>
<dbReference type="FunFam" id="3.30.200.20:FF:000003">
    <property type="entry name" value="Non-specific serine/threonine protein kinase"/>
    <property type="match status" value="1"/>
</dbReference>
<dbReference type="AlphaFoldDB" id="A0A1B6E9A5"/>
<dbReference type="CDD" id="cd12198">
    <property type="entry name" value="MELK_C"/>
    <property type="match status" value="1"/>
</dbReference>
<keyword evidence="7 10" id="KW-0067">ATP-binding</keyword>
<comment type="similarity">
    <text evidence="1">Belongs to the protein kinase superfamily. CAMK Ser/Thr protein kinase family. SNF1 subfamily.</text>
</comment>
<evidence type="ECO:0000256" key="4">
    <source>
        <dbReference type="ARBA" id="ARBA00022679"/>
    </source>
</evidence>
<proteinExistence type="inferred from homology"/>
<dbReference type="Gene3D" id="3.30.310.80">
    <property type="entry name" value="Kinase associated domain 1, KA1"/>
    <property type="match status" value="1"/>
</dbReference>
<evidence type="ECO:0000256" key="7">
    <source>
        <dbReference type="ARBA" id="ARBA00022840"/>
    </source>
</evidence>
<evidence type="ECO:0000259" key="11">
    <source>
        <dbReference type="PROSITE" id="PS50011"/>
    </source>
</evidence>
<dbReference type="PROSITE" id="PS00107">
    <property type="entry name" value="PROTEIN_KINASE_ATP"/>
    <property type="match status" value="1"/>
</dbReference>